<dbReference type="Proteomes" id="UP000076727">
    <property type="component" value="Unassembled WGS sequence"/>
</dbReference>
<evidence type="ECO:0000313" key="3">
    <source>
        <dbReference type="Proteomes" id="UP000076727"/>
    </source>
</evidence>
<organism evidence="2 3">
    <name type="scientific">Daedalea quercina L-15889</name>
    <dbReference type="NCBI Taxonomy" id="1314783"/>
    <lineage>
        <taxon>Eukaryota</taxon>
        <taxon>Fungi</taxon>
        <taxon>Dikarya</taxon>
        <taxon>Basidiomycota</taxon>
        <taxon>Agaricomycotina</taxon>
        <taxon>Agaricomycetes</taxon>
        <taxon>Polyporales</taxon>
        <taxon>Fomitopsis</taxon>
    </lineage>
</organism>
<feature type="signal peptide" evidence="1">
    <location>
        <begin position="1"/>
        <end position="32"/>
    </location>
</feature>
<accession>A0A165UAL7</accession>
<keyword evidence="3" id="KW-1185">Reference proteome</keyword>
<proteinExistence type="predicted"/>
<name>A0A165UAL7_9APHY</name>
<evidence type="ECO:0000313" key="2">
    <source>
        <dbReference type="EMBL" id="KZT74632.1"/>
    </source>
</evidence>
<dbReference type="AlphaFoldDB" id="A0A165UAL7"/>
<dbReference type="EMBL" id="KV429032">
    <property type="protein sequence ID" value="KZT74632.1"/>
    <property type="molecule type" value="Genomic_DNA"/>
</dbReference>
<reference evidence="2 3" key="1">
    <citation type="journal article" date="2016" name="Mol. Biol. Evol.">
        <title>Comparative Genomics of Early-Diverging Mushroom-Forming Fungi Provides Insights into the Origins of Lignocellulose Decay Capabilities.</title>
        <authorList>
            <person name="Nagy L.G."/>
            <person name="Riley R."/>
            <person name="Tritt A."/>
            <person name="Adam C."/>
            <person name="Daum C."/>
            <person name="Floudas D."/>
            <person name="Sun H."/>
            <person name="Yadav J.S."/>
            <person name="Pangilinan J."/>
            <person name="Larsson K.H."/>
            <person name="Matsuura K."/>
            <person name="Barry K."/>
            <person name="Labutti K."/>
            <person name="Kuo R."/>
            <person name="Ohm R.A."/>
            <person name="Bhattacharya S.S."/>
            <person name="Shirouzu T."/>
            <person name="Yoshinaga Y."/>
            <person name="Martin F.M."/>
            <person name="Grigoriev I.V."/>
            <person name="Hibbett D.S."/>
        </authorList>
    </citation>
    <scope>NUCLEOTIDE SEQUENCE [LARGE SCALE GENOMIC DNA]</scope>
    <source>
        <strain evidence="2 3">L-15889</strain>
    </source>
</reference>
<keyword evidence="1" id="KW-0732">Signal</keyword>
<dbReference type="OrthoDB" id="2497682at2759"/>
<sequence>MPSVTRLLRIALQATCLVALANVTIRAPSAVASPLPIPVWKTHPTDLVQRSNLTARVYDDLSYVANGTQSGVTKYVIADYDAMPSTAPPEKRQDDTDILNNFGMLNSYSTEITQNAQTINNLAGQPEAERSSDFNQQYMSAISEFHENFLGFQTVLGDLAADKGLANYDKASDMETMLKNTVNAVKYILNDTYQLVNGIPGLGPILGPTVYEIKCLVDEILDATENLTDALLNDLETLVPALKALDGQAAQTACAAGIEIADICVPL</sequence>
<protein>
    <submittedName>
        <fullName evidence="2">Uncharacterized protein</fullName>
    </submittedName>
</protein>
<feature type="chain" id="PRO_5007867504" evidence="1">
    <location>
        <begin position="33"/>
        <end position="267"/>
    </location>
</feature>
<evidence type="ECO:0000256" key="1">
    <source>
        <dbReference type="SAM" id="SignalP"/>
    </source>
</evidence>
<gene>
    <name evidence="2" type="ORF">DAEQUDRAFT_139</name>
</gene>